<sequence>MKIIKTCLSAMISGILIFSPAYADKWSDQFPHIKATGDISGDCSYEEISKKNYKGKTLKINTHAVPVIGQPTALHAEQFAKLTGATVDVTHTPAGDLYAKAMVPFKAGQAPYDIVFGFSNFINDWRQYLAPVPKKYMNTKEMKDVTKSHVGVSSWDGTMYQYPVDGDRHYLKYRKDVIDNPEMQKKYKDATGKELKVPTTWKEYGEMAKFFNGWDWDGDGEKEYGSAEVMKKDDLMFAAFFSRSVAYAKNPRTPGGFFFDLETMKPNVNNPGFVEALTDWVEATKYVPPGGINFGLGDEIGSFGGGQTLFSFSWDDAFIAAMQDDSPIKNKVGTAPLPGADKVWNRVSGKWDNKYNQAPYIVWGWAVGVAKKSKVQEMAFDYLCFFSNGANHQADLAIGNFGVNPFKNSDFDPNLYIDTMGWDADIAKSYTKTLKDMEKSKNRVFPLRVRGVFEFTSAVATGTSKALAGQLSPQEALDEVAKEWEAIVKRVGKSAVQEDYAVGVKMEDNKL</sequence>
<reference evidence="5 6" key="1">
    <citation type="journal article" date="2020" name="Nat. Microbiol.">
        <title>Lysogenic host-virus interactions in SAR11 marine bacteria.</title>
        <authorList>
            <person name="Morris R.M."/>
            <person name="Cain K.R."/>
            <person name="Hvorecny K.L."/>
            <person name="Kollman J.M."/>
        </authorList>
    </citation>
    <scope>NUCLEOTIDE SEQUENCE [LARGE SCALE GENOMIC DNA]</scope>
    <source>
        <strain evidence="5 6">NP1</strain>
    </source>
</reference>
<keyword evidence="3 4" id="KW-0732">Signal</keyword>
<gene>
    <name evidence="5" type="ORF">E5R92_04965</name>
</gene>
<evidence type="ECO:0000313" key="5">
    <source>
        <dbReference type="EMBL" id="QIZ21129.1"/>
    </source>
</evidence>
<dbReference type="PANTHER" id="PTHR43649:SF34">
    <property type="entry name" value="ABC TRANSPORTER PERIPLASMIC-BINDING PROTEIN YCJN-RELATED"/>
    <property type="match status" value="1"/>
</dbReference>
<dbReference type="AlphaFoldDB" id="A0A6H1Q4V1"/>
<organism evidence="5 6">
    <name type="scientific">Candidatus Pelagibacter giovannonii</name>
    <dbReference type="NCBI Taxonomy" id="2563896"/>
    <lineage>
        <taxon>Bacteria</taxon>
        <taxon>Pseudomonadati</taxon>
        <taxon>Pseudomonadota</taxon>
        <taxon>Alphaproteobacteria</taxon>
        <taxon>Candidatus Pelagibacterales</taxon>
        <taxon>Candidatus Pelagibacteraceae</taxon>
        <taxon>Candidatus Pelagibacter</taxon>
    </lineage>
</organism>
<dbReference type="EMBL" id="CP038852">
    <property type="protein sequence ID" value="QIZ21129.1"/>
    <property type="molecule type" value="Genomic_DNA"/>
</dbReference>
<dbReference type="RefSeq" id="WP_168606991.1">
    <property type="nucleotide sequence ID" value="NZ_CP038852.1"/>
</dbReference>
<proteinExistence type="inferred from homology"/>
<keyword evidence="6" id="KW-1185">Reference proteome</keyword>
<dbReference type="SUPFAM" id="SSF53850">
    <property type="entry name" value="Periplasmic binding protein-like II"/>
    <property type="match status" value="1"/>
</dbReference>
<dbReference type="Proteomes" id="UP000501094">
    <property type="component" value="Chromosome"/>
</dbReference>
<evidence type="ECO:0000256" key="4">
    <source>
        <dbReference type="SAM" id="SignalP"/>
    </source>
</evidence>
<accession>A0A6H1Q4V1</accession>
<dbReference type="Gene3D" id="3.40.190.10">
    <property type="entry name" value="Periplasmic binding protein-like II"/>
    <property type="match status" value="2"/>
</dbReference>
<feature type="chain" id="PRO_5026161152" evidence="4">
    <location>
        <begin position="24"/>
        <end position="511"/>
    </location>
</feature>
<evidence type="ECO:0000256" key="2">
    <source>
        <dbReference type="ARBA" id="ARBA00022448"/>
    </source>
</evidence>
<evidence type="ECO:0000313" key="6">
    <source>
        <dbReference type="Proteomes" id="UP000501094"/>
    </source>
</evidence>
<comment type="similarity">
    <text evidence="1">Belongs to the bacterial solute-binding protein 1 family.</text>
</comment>
<dbReference type="PANTHER" id="PTHR43649">
    <property type="entry name" value="ARABINOSE-BINDING PROTEIN-RELATED"/>
    <property type="match status" value="1"/>
</dbReference>
<evidence type="ECO:0000256" key="3">
    <source>
        <dbReference type="ARBA" id="ARBA00022729"/>
    </source>
</evidence>
<dbReference type="InterPro" id="IPR050490">
    <property type="entry name" value="Bact_solute-bd_prot1"/>
</dbReference>
<protein>
    <submittedName>
        <fullName evidence="5">ABC transporter substrate-binding protein</fullName>
    </submittedName>
</protein>
<name>A0A6H1Q4V1_9PROT</name>
<evidence type="ECO:0000256" key="1">
    <source>
        <dbReference type="ARBA" id="ARBA00008520"/>
    </source>
</evidence>
<feature type="signal peptide" evidence="4">
    <location>
        <begin position="1"/>
        <end position="23"/>
    </location>
</feature>
<dbReference type="KEGG" id="peg:E5R92_04965"/>
<keyword evidence="2" id="KW-0813">Transport</keyword>